<dbReference type="EMBL" id="CP093313">
    <property type="protein sequence ID" value="UWZ84654.1"/>
    <property type="molecule type" value="Genomic_DNA"/>
</dbReference>
<organism evidence="1 2">
    <name type="scientific">Occallatibacter riparius</name>
    <dbReference type="NCBI Taxonomy" id="1002689"/>
    <lineage>
        <taxon>Bacteria</taxon>
        <taxon>Pseudomonadati</taxon>
        <taxon>Acidobacteriota</taxon>
        <taxon>Terriglobia</taxon>
        <taxon>Terriglobales</taxon>
        <taxon>Acidobacteriaceae</taxon>
        <taxon>Occallatibacter</taxon>
    </lineage>
</organism>
<dbReference type="RefSeq" id="WP_260794161.1">
    <property type="nucleotide sequence ID" value="NZ_CP093313.1"/>
</dbReference>
<evidence type="ECO:0000313" key="2">
    <source>
        <dbReference type="Proteomes" id="UP001059380"/>
    </source>
</evidence>
<protein>
    <submittedName>
        <fullName evidence="1">Uncharacterized protein</fullName>
    </submittedName>
</protein>
<dbReference type="Proteomes" id="UP001059380">
    <property type="component" value="Chromosome"/>
</dbReference>
<accession>A0A9J7BUQ4</accession>
<name>A0A9J7BUQ4_9BACT</name>
<gene>
    <name evidence="1" type="ORF">MOP44_01665</name>
</gene>
<sequence length="139" mass="15802">MKRTWILCSLLGLVVIGYGVVRYVHHRQWSQAQAVAQVAFQKAWLHKDDDDRVFSPYKNALFDAREAAEDIPAWGETDRISATKFSSCVSILNIYRSDSKIIALRVSDNQPADDVRVEGMKMATELDRCVGRYPFHPGD</sequence>
<reference evidence="1" key="1">
    <citation type="submission" date="2021-04" db="EMBL/GenBank/DDBJ databases">
        <title>Phylogenetic analysis of Acidobacteriaceae.</title>
        <authorList>
            <person name="Qiu L."/>
            <person name="Zhang Q."/>
        </authorList>
    </citation>
    <scope>NUCLEOTIDE SEQUENCE</scope>
    <source>
        <strain evidence="1">DSM 25168</strain>
    </source>
</reference>
<dbReference type="KEGG" id="orp:MOP44_01665"/>
<proteinExistence type="predicted"/>
<dbReference type="AlphaFoldDB" id="A0A9J7BUQ4"/>
<keyword evidence="2" id="KW-1185">Reference proteome</keyword>
<evidence type="ECO:0000313" key="1">
    <source>
        <dbReference type="EMBL" id="UWZ84654.1"/>
    </source>
</evidence>